<keyword evidence="5" id="KW-1185">Reference proteome</keyword>
<proteinExistence type="predicted"/>
<dbReference type="Proteomes" id="UP000001554">
    <property type="component" value="Chromosome 15"/>
</dbReference>
<dbReference type="CDD" id="cd00055">
    <property type="entry name" value="EGF_Lam"/>
    <property type="match status" value="1"/>
</dbReference>
<dbReference type="OrthoDB" id="1668230at2759"/>
<protein>
    <submittedName>
        <fullName evidence="6">Tyrosine-protein kinase receptor Tie-2-like</fullName>
    </submittedName>
</protein>
<dbReference type="InterPro" id="IPR049883">
    <property type="entry name" value="NOTCH1_EGF-like"/>
</dbReference>
<organism evidence="5 6">
    <name type="scientific">Branchiostoma floridae</name>
    <name type="common">Florida lancelet</name>
    <name type="synonym">Amphioxus</name>
    <dbReference type="NCBI Taxonomy" id="7739"/>
    <lineage>
        <taxon>Eukaryota</taxon>
        <taxon>Metazoa</taxon>
        <taxon>Chordata</taxon>
        <taxon>Cephalochordata</taxon>
        <taxon>Leptocardii</taxon>
        <taxon>Amphioxiformes</taxon>
        <taxon>Branchiostomatidae</taxon>
        <taxon>Branchiostoma</taxon>
    </lineage>
</organism>
<dbReference type="PANTHER" id="PTHR24043:SF8">
    <property type="entry name" value="EGF-LIKE DOMAIN-CONTAINING PROTEIN"/>
    <property type="match status" value="1"/>
</dbReference>
<dbReference type="Gene3D" id="2.10.25.10">
    <property type="entry name" value="Laminin"/>
    <property type="match status" value="1"/>
</dbReference>
<dbReference type="Pfam" id="PF07645">
    <property type="entry name" value="EGF_CA"/>
    <property type="match status" value="1"/>
</dbReference>
<dbReference type="InterPro" id="IPR001881">
    <property type="entry name" value="EGF-like_Ca-bd_dom"/>
</dbReference>
<feature type="disulfide bond" evidence="3">
    <location>
        <begin position="315"/>
        <end position="324"/>
    </location>
</feature>
<dbReference type="SUPFAM" id="SSF48726">
    <property type="entry name" value="Immunoglobulin"/>
    <property type="match status" value="1"/>
</dbReference>
<evidence type="ECO:0000256" key="2">
    <source>
        <dbReference type="ARBA" id="ARBA00023157"/>
    </source>
</evidence>
<evidence type="ECO:0000256" key="3">
    <source>
        <dbReference type="PROSITE-ProRule" id="PRU00076"/>
    </source>
</evidence>
<dbReference type="InterPro" id="IPR003599">
    <property type="entry name" value="Ig_sub"/>
</dbReference>
<dbReference type="GO" id="GO:0005509">
    <property type="term" value="F:calcium ion binding"/>
    <property type="evidence" value="ECO:0007669"/>
    <property type="project" value="InterPro"/>
</dbReference>
<dbReference type="PROSITE" id="PS50026">
    <property type="entry name" value="EGF_3"/>
    <property type="match status" value="1"/>
</dbReference>
<dbReference type="SMART" id="SM00181">
    <property type="entry name" value="EGF"/>
    <property type="match status" value="3"/>
</dbReference>
<sequence>MPYKTVLFLLTLCSERCFRCHYLLYENAVTQTTCLCNVTTDDDECAEGSDNCAQLCTNTVGGFTCSCWEGYTLHANGWFCHGPKVDLYVEMQYPRVDVTSTGNTEVLCRPTLGDLTLINGYHVGIKLDTGYGTNINYLTYGDDYTSIILGSTGSSYGLRLFDDAGNFRVNAFSCQTTRNGLTREVIGFTILTTAYFHPQSFTVTVNINETATLSMFEYNPAPGGHNGTTEWRKDGSVLPGSYTDCILVIDNVQMSDEGLYECYYTGRYSDNKQGIMRLIVRECPEGKWGPPNCTSSCEECYNGGVCDDETGQCICAPGFGGLHCDLGCSVGYFGDSCISRCAHGNCQNKIVCGPDPLGCRCIAGFHGSFCNTYCSYGTYGSDCLQTCHCATGDHVCNIYTGVCSSGGCAVGWEGTSCHKGRYSCTWSYTCH</sequence>
<evidence type="ECO:0000259" key="4">
    <source>
        <dbReference type="PROSITE" id="PS50026"/>
    </source>
</evidence>
<dbReference type="Gene3D" id="2.60.40.10">
    <property type="entry name" value="Immunoglobulins"/>
    <property type="match status" value="1"/>
</dbReference>
<dbReference type="PROSITE" id="PS01187">
    <property type="entry name" value="EGF_CA"/>
    <property type="match status" value="1"/>
</dbReference>
<dbReference type="SMART" id="SM00409">
    <property type="entry name" value="IG"/>
    <property type="match status" value="1"/>
</dbReference>
<dbReference type="PANTHER" id="PTHR24043">
    <property type="entry name" value="SCAVENGER RECEPTOR CLASS F"/>
    <property type="match status" value="1"/>
</dbReference>
<dbReference type="InterPro" id="IPR036179">
    <property type="entry name" value="Ig-like_dom_sf"/>
</dbReference>
<feature type="domain" description="EGF-like" evidence="4">
    <location>
        <begin position="294"/>
        <end position="325"/>
    </location>
</feature>
<dbReference type="InterPro" id="IPR000742">
    <property type="entry name" value="EGF"/>
</dbReference>
<dbReference type="PROSITE" id="PS00022">
    <property type="entry name" value="EGF_1"/>
    <property type="match status" value="2"/>
</dbReference>
<dbReference type="RefSeq" id="XP_035699669.1">
    <property type="nucleotide sequence ID" value="XM_035843776.1"/>
</dbReference>
<dbReference type="KEGG" id="bfo:118432248"/>
<dbReference type="InterPro" id="IPR018097">
    <property type="entry name" value="EGF_Ca-bd_CS"/>
</dbReference>
<dbReference type="InterPro" id="IPR002049">
    <property type="entry name" value="LE_dom"/>
</dbReference>
<accession>A0A9J7MFC8</accession>
<dbReference type="GO" id="GO:0030154">
    <property type="term" value="P:cell differentiation"/>
    <property type="evidence" value="ECO:0007669"/>
    <property type="project" value="UniProtKB-ARBA"/>
</dbReference>
<reference evidence="5" key="1">
    <citation type="journal article" date="2020" name="Nat. Ecol. Evol.">
        <title>Deeply conserved synteny resolves early events in vertebrate evolution.</title>
        <authorList>
            <person name="Simakov O."/>
            <person name="Marletaz F."/>
            <person name="Yue J.X."/>
            <person name="O'Connell B."/>
            <person name="Jenkins J."/>
            <person name="Brandt A."/>
            <person name="Calef R."/>
            <person name="Tung C.H."/>
            <person name="Huang T.K."/>
            <person name="Schmutz J."/>
            <person name="Satoh N."/>
            <person name="Yu J.K."/>
            <person name="Putnam N.H."/>
            <person name="Green R.E."/>
            <person name="Rokhsar D.S."/>
        </authorList>
    </citation>
    <scope>NUCLEOTIDE SEQUENCE [LARGE SCALE GENOMIC DNA]</scope>
    <source>
        <strain evidence="5">S238N-H82</strain>
    </source>
</reference>
<dbReference type="SMART" id="SM00179">
    <property type="entry name" value="EGF_CA"/>
    <property type="match status" value="1"/>
</dbReference>
<dbReference type="InterPro" id="IPR013783">
    <property type="entry name" value="Ig-like_fold"/>
</dbReference>
<name>A0A9J7MFC8_BRAFL</name>
<reference evidence="6" key="2">
    <citation type="submission" date="2025-08" db="UniProtKB">
        <authorList>
            <consortium name="RefSeq"/>
        </authorList>
    </citation>
    <scope>IDENTIFICATION</scope>
    <source>
        <strain evidence="6">S238N-H82</strain>
        <tissue evidence="6">Testes</tissue>
    </source>
</reference>
<gene>
    <name evidence="6" type="primary">LOC118432248</name>
</gene>
<dbReference type="GeneID" id="118432248"/>
<evidence type="ECO:0000313" key="6">
    <source>
        <dbReference type="RefSeq" id="XP_035699669.1"/>
    </source>
</evidence>
<comment type="caution">
    <text evidence="3">Lacks conserved residue(s) required for the propagation of feature annotation.</text>
</comment>
<dbReference type="GO" id="GO:0005044">
    <property type="term" value="F:scavenger receptor activity"/>
    <property type="evidence" value="ECO:0007669"/>
    <property type="project" value="InterPro"/>
</dbReference>
<keyword evidence="1 3" id="KW-0245">EGF-like domain</keyword>
<dbReference type="InterPro" id="IPR042635">
    <property type="entry name" value="MEGF10/SREC1/2-like"/>
</dbReference>
<evidence type="ECO:0000256" key="1">
    <source>
        <dbReference type="ARBA" id="ARBA00022536"/>
    </source>
</evidence>
<dbReference type="SUPFAM" id="SSF57196">
    <property type="entry name" value="EGF/Laminin"/>
    <property type="match status" value="1"/>
</dbReference>
<dbReference type="Gene3D" id="2.170.300.10">
    <property type="entry name" value="Tie2 ligand-binding domain superfamily"/>
    <property type="match status" value="1"/>
</dbReference>
<dbReference type="PROSITE" id="PS00010">
    <property type="entry name" value="ASX_HYDROXYL"/>
    <property type="match status" value="1"/>
</dbReference>
<dbReference type="PROSITE" id="PS01186">
    <property type="entry name" value="EGF_2"/>
    <property type="match status" value="1"/>
</dbReference>
<dbReference type="AlphaFoldDB" id="A0A9J7MFC8"/>
<dbReference type="InterPro" id="IPR000152">
    <property type="entry name" value="EGF-type_Asp/Asn_hydroxyl_site"/>
</dbReference>
<keyword evidence="2 3" id="KW-1015">Disulfide bond</keyword>
<evidence type="ECO:0000313" key="5">
    <source>
        <dbReference type="Proteomes" id="UP000001554"/>
    </source>
</evidence>